<name>A0A4R4ZGT3_9ACTN</name>
<feature type="domain" description="DUF2207" evidence="4">
    <location>
        <begin position="33"/>
        <end position="228"/>
    </location>
</feature>
<feature type="compositionally biased region" description="Gly residues" evidence="1">
    <location>
        <begin position="605"/>
        <end position="632"/>
    </location>
</feature>
<accession>A0A4R4ZGT3</accession>
<feature type="chain" id="PRO_5039700753" evidence="3">
    <location>
        <begin position="20"/>
        <end position="632"/>
    </location>
</feature>
<dbReference type="RefSeq" id="WP_132170409.1">
    <property type="nucleotide sequence ID" value="NZ_SMKX01000066.1"/>
</dbReference>
<proteinExistence type="predicted"/>
<keyword evidence="2" id="KW-0812">Transmembrane</keyword>
<feature type="signal peptide" evidence="3">
    <location>
        <begin position="1"/>
        <end position="19"/>
    </location>
</feature>
<dbReference type="AlphaFoldDB" id="A0A4R4ZGT3"/>
<feature type="domain" description="Predicted membrane protein YciQ-like C-terminal" evidence="5">
    <location>
        <begin position="319"/>
        <end position="557"/>
    </location>
</feature>
<protein>
    <submittedName>
        <fullName evidence="6">DUF2207 domain-containing protein</fullName>
    </submittedName>
</protein>
<keyword evidence="2" id="KW-0472">Membrane</keyword>
<feature type="transmembrane region" description="Helical" evidence="2">
    <location>
        <begin position="256"/>
        <end position="277"/>
    </location>
</feature>
<dbReference type="Proteomes" id="UP000295124">
    <property type="component" value="Unassembled WGS sequence"/>
</dbReference>
<evidence type="ECO:0000259" key="5">
    <source>
        <dbReference type="Pfam" id="PF20990"/>
    </source>
</evidence>
<evidence type="ECO:0000256" key="1">
    <source>
        <dbReference type="SAM" id="MobiDB-lite"/>
    </source>
</evidence>
<keyword evidence="7" id="KW-1185">Reference proteome</keyword>
<dbReference type="OrthoDB" id="143710at2"/>
<organism evidence="6 7">
    <name type="scientific">Kribbella antibiotica</name>
    <dbReference type="NCBI Taxonomy" id="190195"/>
    <lineage>
        <taxon>Bacteria</taxon>
        <taxon>Bacillati</taxon>
        <taxon>Actinomycetota</taxon>
        <taxon>Actinomycetes</taxon>
        <taxon>Propionibacteriales</taxon>
        <taxon>Kribbellaceae</taxon>
        <taxon>Kribbella</taxon>
    </lineage>
</organism>
<dbReference type="EMBL" id="SMKX01000066">
    <property type="protein sequence ID" value="TDD57753.1"/>
    <property type="molecule type" value="Genomic_DNA"/>
</dbReference>
<evidence type="ECO:0000256" key="2">
    <source>
        <dbReference type="SAM" id="Phobius"/>
    </source>
</evidence>
<evidence type="ECO:0000256" key="3">
    <source>
        <dbReference type="SAM" id="SignalP"/>
    </source>
</evidence>
<evidence type="ECO:0000313" key="6">
    <source>
        <dbReference type="EMBL" id="TDD57753.1"/>
    </source>
</evidence>
<gene>
    <name evidence="6" type="ORF">E1263_22220</name>
</gene>
<reference evidence="6 7" key="1">
    <citation type="submission" date="2019-03" db="EMBL/GenBank/DDBJ databases">
        <title>Draft genome sequences of novel Actinobacteria.</title>
        <authorList>
            <person name="Sahin N."/>
            <person name="Ay H."/>
            <person name="Saygin H."/>
        </authorList>
    </citation>
    <scope>NUCLEOTIDE SEQUENCE [LARGE SCALE GENOMIC DNA]</scope>
    <source>
        <strain evidence="6 7">JCM 13523</strain>
    </source>
</reference>
<sequence length="632" mass="66481">MRKALGVLISLFVTTLALAGFALPASAAAGDEVRAFTIDYTVGTDGVLKVKETIAYHFGSTGRHGIFRTLVTREPYVDAKGNDTGKDQKYEVSNIKVASPTNAPDAFETETKKTNGDRQQSILIKIGDEDKTVSGREATYVITYDVRGALRHFDDHSELYWDATGAGWEALIKTVTVNVSVPENVQDTDCFAGPRGSTAECPQKSIVAGKGVYQATDLSQGEQLTVVARIKAGVAQNDTPIVVDPPTWLQRNGLNIPAIIGSGIVSLFALVVAAVYAKNGNKDQRFAGMPPGTFPPNGLDAASEKNTLNDDQIPVAFGPPNIPVAEAGLLIDAKANTTEVAATLIDMAVRGGVRIENDGTERRAVLVDPNVATAPHEQALMLGMFPGLVPGTSLKLERRAVGDSSMAATATAMLNALRDQIAARQWYSRLPSNIGSRGTSVFKSGWGCGCVALIGLWIFGGGIIGTVTAANTGGFGRAVIVAVPVAAVIFAVLAWIRIRTRGQRTPAGRAVTDQVIGFRKYLATAEADQLRFEEGEDIFSKYLPWAIAFNLADRWQKVCQRLVESGRLTPDPYWYVGPSYYSSGWTAGAVSSTVAQTFSPPPQPSGGGGGSSSGFSGGSSGGGGGGGGGGSW</sequence>
<keyword evidence="3" id="KW-0732">Signal</keyword>
<comment type="caution">
    <text evidence="6">The sequence shown here is derived from an EMBL/GenBank/DDBJ whole genome shotgun (WGS) entry which is preliminary data.</text>
</comment>
<dbReference type="Pfam" id="PF20990">
    <property type="entry name" value="DUF2207_C"/>
    <property type="match status" value="1"/>
</dbReference>
<keyword evidence="2" id="KW-1133">Transmembrane helix</keyword>
<dbReference type="InterPro" id="IPR048389">
    <property type="entry name" value="YciQ-like_C"/>
</dbReference>
<dbReference type="InterPro" id="IPR018702">
    <property type="entry name" value="DUF2207"/>
</dbReference>
<feature type="transmembrane region" description="Helical" evidence="2">
    <location>
        <begin position="475"/>
        <end position="496"/>
    </location>
</feature>
<dbReference type="Pfam" id="PF09972">
    <property type="entry name" value="DUF2207"/>
    <property type="match status" value="1"/>
</dbReference>
<feature type="region of interest" description="Disordered" evidence="1">
    <location>
        <begin position="595"/>
        <end position="632"/>
    </location>
</feature>
<feature type="transmembrane region" description="Helical" evidence="2">
    <location>
        <begin position="446"/>
        <end position="469"/>
    </location>
</feature>
<evidence type="ECO:0000313" key="7">
    <source>
        <dbReference type="Proteomes" id="UP000295124"/>
    </source>
</evidence>
<evidence type="ECO:0000259" key="4">
    <source>
        <dbReference type="Pfam" id="PF09972"/>
    </source>
</evidence>